<evidence type="ECO:0000256" key="4">
    <source>
        <dbReference type="ARBA" id="ARBA00023136"/>
    </source>
</evidence>
<dbReference type="GO" id="GO:0005452">
    <property type="term" value="F:solute:inorganic anion antiporter activity"/>
    <property type="evidence" value="ECO:0007669"/>
    <property type="project" value="InterPro"/>
</dbReference>
<evidence type="ECO:0000313" key="8">
    <source>
        <dbReference type="EMBL" id="CAE2268920.1"/>
    </source>
</evidence>
<dbReference type="EMBL" id="HBKQ01044613">
    <property type="protein sequence ID" value="CAE2268920.1"/>
    <property type="molecule type" value="Transcribed_RNA"/>
</dbReference>
<feature type="compositionally biased region" description="Basic and acidic residues" evidence="5">
    <location>
        <begin position="648"/>
        <end position="659"/>
    </location>
</feature>
<feature type="transmembrane region" description="Helical" evidence="6">
    <location>
        <begin position="219"/>
        <end position="240"/>
    </location>
</feature>
<dbReference type="PANTHER" id="PTHR11453">
    <property type="entry name" value="ANION EXCHANGE PROTEIN"/>
    <property type="match status" value="1"/>
</dbReference>
<evidence type="ECO:0000256" key="5">
    <source>
        <dbReference type="SAM" id="MobiDB-lite"/>
    </source>
</evidence>
<dbReference type="InterPro" id="IPR003020">
    <property type="entry name" value="HCO3_transpt_euk"/>
</dbReference>
<keyword evidence="3 6" id="KW-1133">Transmembrane helix</keyword>
<feature type="transmembrane region" description="Helical" evidence="6">
    <location>
        <begin position="252"/>
        <end position="272"/>
    </location>
</feature>
<dbReference type="InterPro" id="IPR011531">
    <property type="entry name" value="HCO3_transpt-like_TM_dom"/>
</dbReference>
<feature type="transmembrane region" description="Helical" evidence="6">
    <location>
        <begin position="355"/>
        <end position="375"/>
    </location>
</feature>
<dbReference type="GO" id="GO:0006820">
    <property type="term" value="P:monoatomic anion transport"/>
    <property type="evidence" value="ECO:0007669"/>
    <property type="project" value="InterPro"/>
</dbReference>
<organism evidence="8">
    <name type="scientific">Odontella aurita</name>
    <dbReference type="NCBI Taxonomy" id="265563"/>
    <lineage>
        <taxon>Eukaryota</taxon>
        <taxon>Sar</taxon>
        <taxon>Stramenopiles</taxon>
        <taxon>Ochrophyta</taxon>
        <taxon>Bacillariophyta</taxon>
        <taxon>Mediophyceae</taxon>
        <taxon>Biddulphiophycidae</taxon>
        <taxon>Eupodiscales</taxon>
        <taxon>Odontellaceae</taxon>
        <taxon>Odontella</taxon>
    </lineage>
</organism>
<evidence type="ECO:0000256" key="6">
    <source>
        <dbReference type="SAM" id="Phobius"/>
    </source>
</evidence>
<proteinExistence type="predicted"/>
<feature type="transmembrane region" description="Helical" evidence="6">
    <location>
        <begin position="64"/>
        <end position="86"/>
    </location>
</feature>
<evidence type="ECO:0000256" key="3">
    <source>
        <dbReference type="ARBA" id="ARBA00022989"/>
    </source>
</evidence>
<feature type="transmembrane region" description="Helical" evidence="6">
    <location>
        <begin position="515"/>
        <end position="535"/>
    </location>
</feature>
<keyword evidence="2 6" id="KW-0812">Transmembrane</keyword>
<dbReference type="AlphaFoldDB" id="A0A7S4N6E2"/>
<feature type="transmembrane region" description="Helical" evidence="6">
    <location>
        <begin position="315"/>
        <end position="334"/>
    </location>
</feature>
<evidence type="ECO:0000256" key="2">
    <source>
        <dbReference type="ARBA" id="ARBA00022692"/>
    </source>
</evidence>
<dbReference type="Pfam" id="PF00955">
    <property type="entry name" value="HCO3_cotransp"/>
    <property type="match status" value="2"/>
</dbReference>
<keyword evidence="4 6" id="KW-0472">Membrane</keyword>
<feature type="transmembrane region" description="Helical" evidence="6">
    <location>
        <begin position="424"/>
        <end position="451"/>
    </location>
</feature>
<feature type="region of interest" description="Disordered" evidence="5">
    <location>
        <begin position="1"/>
        <end position="31"/>
    </location>
</feature>
<protein>
    <recommendedName>
        <fullName evidence="7">Bicarbonate transporter-like transmembrane domain-containing protein</fullName>
    </recommendedName>
</protein>
<evidence type="ECO:0000256" key="1">
    <source>
        <dbReference type="ARBA" id="ARBA00004141"/>
    </source>
</evidence>
<feature type="transmembrane region" description="Helical" evidence="6">
    <location>
        <begin position="151"/>
        <end position="174"/>
    </location>
</feature>
<feature type="region of interest" description="Disordered" evidence="5">
    <location>
        <begin position="633"/>
        <end position="659"/>
    </location>
</feature>
<comment type="subcellular location">
    <subcellularLocation>
        <location evidence="1">Membrane</location>
        <topology evidence="1">Multi-pass membrane protein</topology>
    </subcellularLocation>
</comment>
<reference evidence="8" key="1">
    <citation type="submission" date="2021-01" db="EMBL/GenBank/DDBJ databases">
        <authorList>
            <person name="Corre E."/>
            <person name="Pelletier E."/>
            <person name="Niang G."/>
            <person name="Scheremetjew M."/>
            <person name="Finn R."/>
            <person name="Kale V."/>
            <person name="Holt S."/>
            <person name="Cochrane G."/>
            <person name="Meng A."/>
            <person name="Brown T."/>
            <person name="Cohen L."/>
        </authorList>
    </citation>
    <scope>NUCLEOTIDE SEQUENCE</scope>
    <source>
        <strain evidence="8">Isolate 1302-5</strain>
    </source>
</reference>
<feature type="transmembrane region" description="Helical" evidence="6">
    <location>
        <begin position="181"/>
        <end position="199"/>
    </location>
</feature>
<feature type="compositionally biased region" description="Polar residues" evidence="5">
    <location>
        <begin position="22"/>
        <end position="31"/>
    </location>
</feature>
<feature type="domain" description="Bicarbonate transporter-like transmembrane" evidence="7">
    <location>
        <begin position="40"/>
        <end position="204"/>
    </location>
</feature>
<evidence type="ECO:0000259" key="7">
    <source>
        <dbReference type="Pfam" id="PF00955"/>
    </source>
</evidence>
<feature type="transmembrane region" description="Helical" evidence="6">
    <location>
        <begin position="491"/>
        <end position="509"/>
    </location>
</feature>
<name>A0A7S4N6E2_9STRA</name>
<feature type="domain" description="Bicarbonate transporter-like transmembrane" evidence="7">
    <location>
        <begin position="223"/>
        <end position="546"/>
    </location>
</feature>
<dbReference type="GO" id="GO:0005886">
    <property type="term" value="C:plasma membrane"/>
    <property type="evidence" value="ECO:0007669"/>
    <property type="project" value="TreeGrafter"/>
</dbReference>
<accession>A0A7S4N6E2</accession>
<gene>
    <name evidence="8" type="ORF">OAUR00152_LOCUS30747</name>
</gene>
<dbReference type="GO" id="GO:0050801">
    <property type="term" value="P:monoatomic ion homeostasis"/>
    <property type="evidence" value="ECO:0007669"/>
    <property type="project" value="TreeGrafter"/>
</dbReference>
<dbReference type="PANTHER" id="PTHR11453:SF82">
    <property type="entry name" value="BORON TRANSPORTER 1"/>
    <property type="match status" value="1"/>
</dbReference>
<feature type="transmembrane region" description="Helical" evidence="6">
    <location>
        <begin position="107"/>
        <end position="131"/>
    </location>
</feature>
<sequence>MSDGDAQNDKNGRESTAIAGGSVTSESSGLKSEQEPLISFMTGIKEDLAARKPYYVDDWKVHNYFTVINATLYAFVIQLIPALIFAELMDRNTEGNLATAEVLMSSGIMGIIYAIFAGQPLTIMGITGPVAVLLGTSYGLTEQFDANYFSFFFWTCLWSGLMHIISAMIGLVTLVWSVTPFTTQIFEFFIAITFLYAALRDLIEPLYLGEGEQRDDRGAQYATLLLGLLTFGISWSLHFAETWVFFTRQLRTFLTSYNTAIAVVVVTGLSYLPGINQMSNGAGGLDRVNIRFAPWDWQPTADRPWVVNPLYGIDASGIFAAMIPGFMFFLLFIIDHNVSSILTQSPKFNLKKPSAYHWDFFIVGITFLPCAILGLPPGNGLIPQAPLHARALCTRKFETDRFGVTREVVTHCEEQRWSGLGQSLLMFVALSAFTVLSWIPRGCLFGLLLYLGMGALHGNEIWERITFCFILPKKRPAVAVVRNVKWRTVQLFTFVQVLCAGTIFAIAQFASFGYIYPALLAVLVPLRSYVLTRFFSKEDLKHLDPSDESEEEYHEEQRLIKEAERTPSIDPEAIEQPHFQEFHPGALRKREHKRRHTIEKHHDIVSENMNLDKYLDAKINDDPMVGRLKAHNSRNSLHSSMDEGANETAKEGVWKNEAV</sequence>